<evidence type="ECO:0000313" key="3">
    <source>
        <dbReference type="Proteomes" id="UP000191200"/>
    </source>
</evidence>
<dbReference type="SUPFAM" id="SSF51658">
    <property type="entry name" value="Xylose isomerase-like"/>
    <property type="match status" value="1"/>
</dbReference>
<evidence type="ECO:0000259" key="1">
    <source>
        <dbReference type="Pfam" id="PF01261"/>
    </source>
</evidence>
<organism evidence="2 3">
    <name type="scientific">Vagococcus teuberi</name>
    <dbReference type="NCBI Taxonomy" id="519472"/>
    <lineage>
        <taxon>Bacteria</taxon>
        <taxon>Bacillati</taxon>
        <taxon>Bacillota</taxon>
        <taxon>Bacilli</taxon>
        <taxon>Lactobacillales</taxon>
        <taxon>Enterococcaceae</taxon>
        <taxon>Vagococcus</taxon>
    </lineage>
</organism>
<keyword evidence="3" id="KW-1185">Reference proteome</keyword>
<dbReference type="InterPro" id="IPR036237">
    <property type="entry name" value="Xyl_isomerase-like_sf"/>
</dbReference>
<dbReference type="OrthoDB" id="9814946at2"/>
<gene>
    <name evidence="2" type="ORF">BHY08_05675</name>
</gene>
<dbReference type="Gene3D" id="3.20.20.150">
    <property type="entry name" value="Divalent-metal-dependent TIM barrel enzymes"/>
    <property type="match status" value="1"/>
</dbReference>
<name>A0A1J0A624_9ENTE</name>
<protein>
    <recommendedName>
        <fullName evidence="1">Xylose isomerase-like TIM barrel domain-containing protein</fullName>
    </recommendedName>
</protein>
<dbReference type="STRING" id="519472.BHY08_05675"/>
<sequence>MLFKMSEFDWFSRIAGMNYYYRYYPIEYFYESLNKNGITQLELWTCTQHFDINQFTYQDTKRFLKKQKKYGLKTICVTPEQSNPKPYNLAAKDELLQKKAISYFENTIRVASELESPYISMNSGWNFYNENIDEAFKRSMSNMSYLAHFAKKFDVAIVFEALQPEESNIVNSLSDLQRYIQGMGSDNVFINIDFGAMSRANETIDDYYRIFPNSIRHCHFVDGNPTGHLSWGEGTRDVLEDISRLHDNGYAGNLTFEFAQSRYFAHPFDVDKRAIDFLKKTLN</sequence>
<dbReference type="AlphaFoldDB" id="A0A1J0A624"/>
<accession>A0A1J0A624</accession>
<proteinExistence type="predicted"/>
<dbReference type="InterPro" id="IPR050312">
    <property type="entry name" value="IolE/XylAMocC-like"/>
</dbReference>
<feature type="domain" description="Xylose isomerase-like TIM barrel" evidence="1">
    <location>
        <begin position="34"/>
        <end position="280"/>
    </location>
</feature>
<dbReference type="EMBL" id="CP017267">
    <property type="protein sequence ID" value="APB31362.1"/>
    <property type="molecule type" value="Genomic_DNA"/>
</dbReference>
<dbReference type="PANTHER" id="PTHR12110">
    <property type="entry name" value="HYDROXYPYRUVATE ISOMERASE"/>
    <property type="match status" value="1"/>
</dbReference>
<dbReference type="InterPro" id="IPR013022">
    <property type="entry name" value="Xyl_isomerase-like_TIM-brl"/>
</dbReference>
<dbReference type="Proteomes" id="UP000191200">
    <property type="component" value="Chromosome"/>
</dbReference>
<dbReference type="KEGG" id="vte:BHY08_05675"/>
<evidence type="ECO:0000313" key="2">
    <source>
        <dbReference type="EMBL" id="APB31362.1"/>
    </source>
</evidence>
<dbReference type="Pfam" id="PF01261">
    <property type="entry name" value="AP_endonuc_2"/>
    <property type="match status" value="1"/>
</dbReference>
<reference evidence="2 3" key="1">
    <citation type="submission" date="2016-09" db="EMBL/GenBank/DDBJ databases">
        <title>Vagococcus teuberi sp. nov., isolated from the Malian artisanal sour milk fene.</title>
        <authorList>
            <person name="Wullschleger S."/>
            <person name="Seifert C."/>
            <person name="Baumgartner S."/>
            <person name="Lacroix C."/>
            <person name="Bonfoh B."/>
            <person name="Stevens M.J."/>
            <person name="Meile L."/>
        </authorList>
    </citation>
    <scope>NUCLEOTIDE SEQUENCE [LARGE SCALE GENOMIC DNA]</scope>
    <source>
        <strain evidence="2 3">DSM 21459</strain>
    </source>
</reference>
<dbReference type="PANTHER" id="PTHR12110:SF21">
    <property type="entry name" value="XYLOSE ISOMERASE-LIKE TIM BARREL DOMAIN-CONTAINING PROTEIN"/>
    <property type="match status" value="1"/>
</dbReference>